<evidence type="ECO:0000259" key="2">
    <source>
        <dbReference type="Pfam" id="PF04738"/>
    </source>
</evidence>
<comment type="caution">
    <text evidence="4">The sequence shown here is derived from an EMBL/GenBank/DDBJ whole genome shotgun (WGS) entry which is preliminary data.</text>
</comment>
<dbReference type="InterPro" id="IPR006827">
    <property type="entry name" value="Lant_deHydtase_N"/>
</dbReference>
<feature type="compositionally biased region" description="Pro residues" evidence="1">
    <location>
        <begin position="713"/>
        <end position="724"/>
    </location>
</feature>
<dbReference type="Pfam" id="PF14028">
    <property type="entry name" value="Lant_dehydr_C"/>
    <property type="match status" value="1"/>
</dbReference>
<dbReference type="RefSeq" id="WP_256791415.1">
    <property type="nucleotide sequence ID" value="NZ_JANIID010000032.1"/>
</dbReference>
<feature type="domain" description="Thiopeptide-type bacteriocin biosynthesis" evidence="3">
    <location>
        <begin position="758"/>
        <end position="1021"/>
    </location>
</feature>
<sequence>MRLREAVRISSPALATSADRLLSGRITGAARRRRVALALTRYAVRAAGRPTPFGLLAGVCAARFGDTADVRVGENHRRAVQPDGAWLAALLSSLEQDPDILCHLRLVVNDQCRVRGNRLVLPTGRRTPADADADAGSEAGPLPGGPSGFREKSVRLTKAVEEVLRTAVTPVTGGALLDALVRSFGEQHRGAASTVICSLTAQEFLVSGLRPALLAPDPLSRLEEMLSATGDAAARQREDLERVRERLTSYRLGIPGSGGEGRLAALLTTLQAVQEAPARGRPPVQVDMFLDADITLPAEVGHEAAQALEVLWHVAARHPQAVGATYHAAFVERYGTQRLVPLEELLDPERGLGPPEHFAPAGHRPGSARTPAEGPEDRAGREMLLGELVQSAGVDPHQEVVLTDAQVERLASFGQGRPVPPAAPTAEMCARLLAASVPDLTAGRFLLVLSGTGGSAQAGAHFGRFAGQVPEFAAELGRMLPAGREDRGAVPAQLMYVPSDARLTNVCRVPQVLAHTVVTGSHTDPADPGVIRPDDLLIGADEHRMYAVSRRLEREVTVLVPHMLNPHGTAPHQARFLQELAFQGRRVHWAWSWGGLEVLPFLPRVRRHRTVLAPARWRPNAALCDASGPHRRWAATLDEWRATWHVPDHVVLVRGDHRLAVHLGDAWHRSLIRDELRKHPDTVIEEVPVVDGDLGSGWSAGFAAEVVIPLLPSPSPSPSPPTASPSPRAARYRPRTPVRPVRPVRPATAPRHLPGGEWLSAKLYASANRHDDILVDQLRSFVRMLPEAVDRWFFLRYADPAPHLRLRFHAPPAVLGTTMLPALHDWARRLRETGLLQDLTLCAYEPELERYGGTEAMASAEQVFHADSLAVLETLHARAADRWQVSGPELAAAGIMDLARQFAGVLGDGYALALAAGQGYQHTSARQRTRARSFLNPAGGQGDPDGRGPDGPTGRTSSDSLRLLLAPRRPAVSAYGRLLRCAGPQQGSSATILRSLGHMTANRLGLTPDEELAAHELIRATLLADRARHRDHRGRRARGSA</sequence>
<feature type="region of interest" description="Disordered" evidence="1">
    <location>
        <begin position="349"/>
        <end position="377"/>
    </location>
</feature>
<name>A0A9X2RPZ0_9ACTN</name>
<evidence type="ECO:0000259" key="3">
    <source>
        <dbReference type="Pfam" id="PF14028"/>
    </source>
</evidence>
<proteinExistence type="predicted"/>
<evidence type="ECO:0000313" key="5">
    <source>
        <dbReference type="Proteomes" id="UP001142374"/>
    </source>
</evidence>
<dbReference type="EMBL" id="JANIID010000032">
    <property type="protein sequence ID" value="MCQ8773609.1"/>
    <property type="molecule type" value="Genomic_DNA"/>
</dbReference>
<protein>
    <submittedName>
        <fullName evidence="4">Lantibiotic dehydratase</fullName>
    </submittedName>
</protein>
<dbReference type="NCBIfam" id="TIGR03891">
    <property type="entry name" value="thiopep_ocin"/>
    <property type="match status" value="1"/>
</dbReference>
<keyword evidence="5" id="KW-1185">Reference proteome</keyword>
<feature type="region of interest" description="Disordered" evidence="1">
    <location>
        <begin position="713"/>
        <end position="749"/>
    </location>
</feature>
<organism evidence="4 5">
    <name type="scientific">Streptomyces telluris</name>
    <dbReference type="NCBI Taxonomy" id="2720021"/>
    <lineage>
        <taxon>Bacteria</taxon>
        <taxon>Bacillati</taxon>
        <taxon>Actinomycetota</taxon>
        <taxon>Actinomycetes</taxon>
        <taxon>Kitasatosporales</taxon>
        <taxon>Streptomycetaceae</taxon>
        <taxon>Streptomyces</taxon>
    </lineage>
</organism>
<gene>
    <name evidence="4" type="ORF">NQU55_28190</name>
</gene>
<feature type="domain" description="Lantibiotic dehydratase N-terminal" evidence="2">
    <location>
        <begin position="3"/>
        <end position="672"/>
    </location>
</feature>
<evidence type="ECO:0000313" key="4">
    <source>
        <dbReference type="EMBL" id="MCQ8773609.1"/>
    </source>
</evidence>
<accession>A0A9X2RPZ0</accession>
<feature type="compositionally biased region" description="Low complexity" evidence="1">
    <location>
        <begin position="950"/>
        <end position="961"/>
    </location>
</feature>
<dbReference type="Pfam" id="PF04738">
    <property type="entry name" value="Lant_dehydr_N"/>
    <property type="match status" value="1"/>
</dbReference>
<dbReference type="InterPro" id="IPR023809">
    <property type="entry name" value="Thiopep_bacteriocin_synth_dom"/>
</dbReference>
<evidence type="ECO:0000256" key="1">
    <source>
        <dbReference type="SAM" id="MobiDB-lite"/>
    </source>
</evidence>
<reference evidence="4" key="1">
    <citation type="submission" date="2022-06" db="EMBL/GenBank/DDBJ databases">
        <title>WGS of actinobacteria.</title>
        <authorList>
            <person name="Thawai C."/>
        </authorList>
    </citation>
    <scope>NUCLEOTIDE SEQUENCE</scope>
    <source>
        <strain evidence="4">AA8</strain>
    </source>
</reference>
<dbReference type="AlphaFoldDB" id="A0A9X2RPZ0"/>
<feature type="region of interest" description="Disordered" evidence="1">
    <location>
        <begin position="123"/>
        <end position="150"/>
    </location>
</feature>
<dbReference type="Proteomes" id="UP001142374">
    <property type="component" value="Unassembled WGS sequence"/>
</dbReference>
<feature type="compositionally biased region" description="Low complexity" evidence="1">
    <location>
        <begin position="738"/>
        <end position="749"/>
    </location>
</feature>
<feature type="region of interest" description="Disordered" evidence="1">
    <location>
        <begin position="934"/>
        <end position="961"/>
    </location>
</feature>